<protein>
    <submittedName>
        <fullName evidence="2">Uncharacterized protein</fullName>
    </submittedName>
</protein>
<evidence type="ECO:0000256" key="1">
    <source>
        <dbReference type="SAM" id="Coils"/>
    </source>
</evidence>
<accession>A0AAN9TB24</accession>
<evidence type="ECO:0000313" key="2">
    <source>
        <dbReference type="EMBL" id="KAK7576128.1"/>
    </source>
</evidence>
<gene>
    <name evidence="2" type="ORF">V9T40_012414</name>
</gene>
<organism evidence="2 3">
    <name type="scientific">Parthenolecanium corni</name>
    <dbReference type="NCBI Taxonomy" id="536013"/>
    <lineage>
        <taxon>Eukaryota</taxon>
        <taxon>Metazoa</taxon>
        <taxon>Ecdysozoa</taxon>
        <taxon>Arthropoda</taxon>
        <taxon>Hexapoda</taxon>
        <taxon>Insecta</taxon>
        <taxon>Pterygota</taxon>
        <taxon>Neoptera</taxon>
        <taxon>Paraneoptera</taxon>
        <taxon>Hemiptera</taxon>
        <taxon>Sternorrhyncha</taxon>
        <taxon>Coccoidea</taxon>
        <taxon>Coccidae</taxon>
        <taxon>Parthenolecanium</taxon>
    </lineage>
</organism>
<dbReference type="AlphaFoldDB" id="A0AAN9TB24"/>
<keyword evidence="3" id="KW-1185">Reference proteome</keyword>
<sequence length="358" mass="42056">MELSKIRKISDKSINRKYELVFNPIEPKFCSWGFDLSSSYTNEFYIWMHRATKEEKKNIYDIYRAEIEYVNKIHKEGTEILQQSLKDESCILRYRYSLLTKLKQLSAELGIDHRDYEIDQSECVKMRRLRKISQGPFNDEATQILLNLNRNISIQMNINPYREELTEIIINPAFKYNAVGEEIISKVPKKFSKIEKMSTEKSENLNQEAKTKIKIPSNFCQFLKPNFPELLPQANFTDEEIEKNAETKFYHKSISEIKKIIEQYEEEERKAFKAEEEIASQMKNLNEIFNTSKTYVVLQNFQIFLGSSPLFRSSGGLPSSATVNVHFFRFVNCLHSAFVNHEDVNSEVKRQPTTTNDQ</sequence>
<feature type="coiled-coil region" evidence="1">
    <location>
        <begin position="250"/>
        <end position="284"/>
    </location>
</feature>
<name>A0AAN9TB24_9HEMI</name>
<dbReference type="EMBL" id="JBBCAQ010000036">
    <property type="protein sequence ID" value="KAK7576128.1"/>
    <property type="molecule type" value="Genomic_DNA"/>
</dbReference>
<keyword evidence="1" id="KW-0175">Coiled coil</keyword>
<proteinExistence type="predicted"/>
<reference evidence="2 3" key="1">
    <citation type="submission" date="2024-03" db="EMBL/GenBank/DDBJ databases">
        <title>Adaptation during the transition from Ophiocordyceps entomopathogen to insect associate is accompanied by gene loss and intensified selection.</title>
        <authorList>
            <person name="Ward C.M."/>
            <person name="Onetto C.A."/>
            <person name="Borneman A.R."/>
        </authorList>
    </citation>
    <scope>NUCLEOTIDE SEQUENCE [LARGE SCALE GENOMIC DNA]</scope>
    <source>
        <strain evidence="2">AWRI1</strain>
        <tissue evidence="2">Single Adult Female</tissue>
    </source>
</reference>
<dbReference type="Proteomes" id="UP001367676">
    <property type="component" value="Unassembled WGS sequence"/>
</dbReference>
<comment type="caution">
    <text evidence="2">The sequence shown here is derived from an EMBL/GenBank/DDBJ whole genome shotgun (WGS) entry which is preliminary data.</text>
</comment>
<evidence type="ECO:0000313" key="3">
    <source>
        <dbReference type="Proteomes" id="UP001367676"/>
    </source>
</evidence>